<evidence type="ECO:0000313" key="3">
    <source>
        <dbReference type="Proteomes" id="UP000823615"/>
    </source>
</evidence>
<reference evidence="2" key="1">
    <citation type="submission" date="2020-10" db="EMBL/GenBank/DDBJ databases">
        <authorList>
            <person name="Gilroy R."/>
        </authorList>
    </citation>
    <scope>NUCLEOTIDE SEQUENCE</scope>
    <source>
        <strain evidence="2">7293</strain>
    </source>
</reference>
<organism evidence="2 3">
    <name type="scientific">Candidatus Ornithospirochaeta stercoripullorum</name>
    <dbReference type="NCBI Taxonomy" id="2840899"/>
    <lineage>
        <taxon>Bacteria</taxon>
        <taxon>Pseudomonadati</taxon>
        <taxon>Spirochaetota</taxon>
        <taxon>Spirochaetia</taxon>
        <taxon>Spirochaetales</taxon>
        <taxon>Spirochaetaceae</taxon>
        <taxon>Spirochaetaceae incertae sedis</taxon>
        <taxon>Candidatus Ornithospirochaeta</taxon>
    </lineage>
</organism>
<dbReference type="Pfam" id="PF20377">
    <property type="entry name" value="DUF6672"/>
    <property type="match status" value="1"/>
</dbReference>
<keyword evidence="1" id="KW-1133">Transmembrane helix</keyword>
<evidence type="ECO:0000256" key="1">
    <source>
        <dbReference type="SAM" id="Phobius"/>
    </source>
</evidence>
<accession>A0A9D9H484</accession>
<comment type="caution">
    <text evidence="2">The sequence shown here is derived from an EMBL/GenBank/DDBJ whole genome shotgun (WGS) entry which is preliminary data.</text>
</comment>
<proteinExistence type="predicted"/>
<keyword evidence="1" id="KW-0472">Membrane</keyword>
<protein>
    <submittedName>
        <fullName evidence="2">Uncharacterized protein</fullName>
    </submittedName>
</protein>
<feature type="transmembrane region" description="Helical" evidence="1">
    <location>
        <begin position="15"/>
        <end position="36"/>
    </location>
</feature>
<keyword evidence="1" id="KW-0812">Transmembrane</keyword>
<dbReference type="Proteomes" id="UP000823615">
    <property type="component" value="Unassembled WGS sequence"/>
</dbReference>
<dbReference type="AlphaFoldDB" id="A0A9D9H484"/>
<dbReference type="InterPro" id="IPR046654">
    <property type="entry name" value="DUF6672"/>
</dbReference>
<evidence type="ECO:0000313" key="2">
    <source>
        <dbReference type="EMBL" id="MBO8435846.1"/>
    </source>
</evidence>
<name>A0A9D9H484_9SPIO</name>
<sequence length="170" mass="19372">MSEKKSIKDFFNLSFYVRLGVIVIVVLLAVFLYHFGKQHTVYVDNRTIEIDGESYKALDWAEVSIDGRDSQEYSPRTRREEIVQRQKHTIHVIYEDEDFNQFEVEAEFSIPLNDTQVVLSLPALVAGLSEDQYITEFIPMAQQLGLNIGGGQAAAEEPVPSEFGNMMSDF</sequence>
<gene>
    <name evidence="2" type="ORF">IAA97_02550</name>
</gene>
<reference evidence="2" key="2">
    <citation type="journal article" date="2021" name="PeerJ">
        <title>Extensive microbial diversity within the chicken gut microbiome revealed by metagenomics and culture.</title>
        <authorList>
            <person name="Gilroy R."/>
            <person name="Ravi A."/>
            <person name="Getino M."/>
            <person name="Pursley I."/>
            <person name="Horton D.L."/>
            <person name="Alikhan N.F."/>
            <person name="Baker D."/>
            <person name="Gharbi K."/>
            <person name="Hall N."/>
            <person name="Watson M."/>
            <person name="Adriaenssens E.M."/>
            <person name="Foster-Nyarko E."/>
            <person name="Jarju S."/>
            <person name="Secka A."/>
            <person name="Antonio M."/>
            <person name="Oren A."/>
            <person name="Chaudhuri R.R."/>
            <person name="La Ragione R."/>
            <person name="Hildebrand F."/>
            <person name="Pallen M.J."/>
        </authorList>
    </citation>
    <scope>NUCLEOTIDE SEQUENCE</scope>
    <source>
        <strain evidence="2">7293</strain>
    </source>
</reference>
<dbReference type="EMBL" id="JADIMT010000035">
    <property type="protein sequence ID" value="MBO8435846.1"/>
    <property type="molecule type" value="Genomic_DNA"/>
</dbReference>